<dbReference type="Pfam" id="PF07277">
    <property type="entry name" value="SapC"/>
    <property type="match status" value="1"/>
</dbReference>
<evidence type="ECO:0000313" key="1">
    <source>
        <dbReference type="EMBL" id="TLU66843.1"/>
    </source>
</evidence>
<dbReference type="AlphaFoldDB" id="A0A5R9IQT8"/>
<dbReference type="InterPro" id="IPR010836">
    <property type="entry name" value="SapC"/>
</dbReference>
<dbReference type="EMBL" id="VCBC01000004">
    <property type="protein sequence ID" value="TLU66843.1"/>
    <property type="molecule type" value="Genomic_DNA"/>
</dbReference>
<dbReference type="RefSeq" id="WP_138318908.1">
    <property type="nucleotide sequence ID" value="NZ_VCBC01000004.1"/>
</dbReference>
<comment type="caution">
    <text evidence="1">The sequence shown here is derived from an EMBL/GenBank/DDBJ whole genome shotgun (WGS) entry which is preliminary data.</text>
</comment>
<proteinExistence type="predicted"/>
<dbReference type="OrthoDB" id="8888710at2"/>
<reference evidence="1 2" key="1">
    <citation type="submission" date="2019-05" db="EMBL/GenBank/DDBJ databases">
        <title>Genome sequences of Thalassotalea litorea 1K03283.</title>
        <authorList>
            <person name="Zhang D."/>
        </authorList>
    </citation>
    <scope>NUCLEOTIDE SEQUENCE [LARGE SCALE GENOMIC DNA]</scope>
    <source>
        <strain evidence="1 2">MCCC 1K03283</strain>
    </source>
</reference>
<accession>A0A5R9IQT8</accession>
<dbReference type="Proteomes" id="UP000307790">
    <property type="component" value="Unassembled WGS sequence"/>
</dbReference>
<evidence type="ECO:0000313" key="2">
    <source>
        <dbReference type="Proteomes" id="UP000307790"/>
    </source>
</evidence>
<keyword evidence="2" id="KW-1185">Reference proteome</keyword>
<gene>
    <name evidence="1" type="ORF">FE810_04880</name>
</gene>
<sequence>MAKHELVNNVDHKDLKINTNRCTELGDNLWYTLTFPDEFRAVQAYYPIFFQKEGETGQFAPVALFGFQHQENLFLNNDGWDAGYIPITVARSPFTIGTQTQDVDGKPQQQRVLTLDVEHPRVNKDEGQSLFMEFGGNSDYLDSVAAMMEAIHHGIEANKEFAACLSELELLEPFTLDVELYDGSKHQMVGLYAINEEKLDQLPDEKMAGLVKSGYLKAIHFAMASQGNIGQLLARKNKQLGLKRK</sequence>
<name>A0A5R9IQT8_9GAMM</name>
<protein>
    <submittedName>
        <fullName evidence="1">SapC family protein</fullName>
    </submittedName>
</protein>
<organism evidence="1 2">
    <name type="scientific">Thalassotalea litorea</name>
    <dbReference type="NCBI Taxonomy" id="2020715"/>
    <lineage>
        <taxon>Bacteria</taxon>
        <taxon>Pseudomonadati</taxon>
        <taxon>Pseudomonadota</taxon>
        <taxon>Gammaproteobacteria</taxon>
        <taxon>Alteromonadales</taxon>
        <taxon>Colwelliaceae</taxon>
        <taxon>Thalassotalea</taxon>
    </lineage>
</organism>